<sequence length="226" mass="26970">MFTGFLSAMLLGSTLSYLDLEMKTVEEIEEEGINVYAYYAELNTIYNQNDAELRYFENQDVGTFESPLPGNNQSYHLFSYVPEEYDNSDEYYVLLSFYINNMFPAEESLEMIEHLEGYEEAAEGYEWRVFEISYRHYNSTDPNVGVWINQDDFNVYVDEDTPIEHDEIVFEEWFTNVQIYELERFETMYAKQIPIDAPFYFVYQHEDSEDSYVTYVEDTSIIERDQ</sequence>
<dbReference type="AlphaFoldDB" id="A0A662Z234"/>
<dbReference type="EMBL" id="FOIT01000001">
    <property type="protein sequence ID" value="SEV88379.1"/>
    <property type="molecule type" value="Genomic_DNA"/>
</dbReference>
<evidence type="ECO:0000313" key="1">
    <source>
        <dbReference type="EMBL" id="SEV88379.1"/>
    </source>
</evidence>
<dbReference type="Proteomes" id="UP000243605">
    <property type="component" value="Unassembled WGS sequence"/>
</dbReference>
<keyword evidence="2" id="KW-1185">Reference proteome</keyword>
<gene>
    <name evidence="1" type="ORF">SAMN05192557_0717</name>
</gene>
<dbReference type="RefSeq" id="WP_091473941.1">
    <property type="nucleotide sequence ID" value="NZ_FOIT01000001.1"/>
</dbReference>
<reference evidence="1 2" key="1">
    <citation type="submission" date="2016-10" db="EMBL/GenBank/DDBJ databases">
        <authorList>
            <person name="Varghese N."/>
            <person name="Submissions S."/>
        </authorList>
    </citation>
    <scope>NUCLEOTIDE SEQUENCE [LARGE SCALE GENOMIC DNA]</scope>
    <source>
        <strain evidence="1 2">IBRC-M10081</strain>
    </source>
</reference>
<organism evidence="1 2">
    <name type="scientific">Aliicoccus persicus</name>
    <dbReference type="NCBI Taxonomy" id="930138"/>
    <lineage>
        <taxon>Bacteria</taxon>
        <taxon>Bacillati</taxon>
        <taxon>Bacillota</taxon>
        <taxon>Bacilli</taxon>
        <taxon>Bacillales</taxon>
        <taxon>Staphylococcaceae</taxon>
        <taxon>Aliicoccus</taxon>
    </lineage>
</organism>
<protein>
    <submittedName>
        <fullName evidence="1">Uncharacterized protein</fullName>
    </submittedName>
</protein>
<evidence type="ECO:0000313" key="2">
    <source>
        <dbReference type="Proteomes" id="UP000243605"/>
    </source>
</evidence>
<accession>A0A662Z234</accession>
<name>A0A662Z234_9STAP</name>
<proteinExistence type="predicted"/>